<organism evidence="6 7">
    <name type="scientific">Chryseobacterium formosus</name>
    <dbReference type="NCBI Taxonomy" id="1537363"/>
    <lineage>
        <taxon>Bacteria</taxon>
        <taxon>Pseudomonadati</taxon>
        <taxon>Bacteroidota</taxon>
        <taxon>Flavobacteriia</taxon>
        <taxon>Flavobacteriales</taxon>
        <taxon>Weeksellaceae</taxon>
        <taxon>Chryseobacterium group</taxon>
        <taxon>Chryseobacterium</taxon>
    </lineage>
</organism>
<dbReference type="SUPFAM" id="SSF46785">
    <property type="entry name" value="Winged helix' DNA-binding domain"/>
    <property type="match status" value="1"/>
</dbReference>
<dbReference type="InterPro" id="IPR000595">
    <property type="entry name" value="cNMP-bd_dom"/>
</dbReference>
<dbReference type="SUPFAM" id="SSF51206">
    <property type="entry name" value="cAMP-binding domain-like"/>
    <property type="match status" value="1"/>
</dbReference>
<dbReference type="InterPro" id="IPR018490">
    <property type="entry name" value="cNMP-bd_dom_sf"/>
</dbReference>
<comment type="caution">
    <text evidence="6">The sequence shown here is derived from an EMBL/GenBank/DDBJ whole genome shotgun (WGS) entry which is preliminary data.</text>
</comment>
<dbReference type="InterPro" id="IPR036390">
    <property type="entry name" value="WH_DNA-bd_sf"/>
</dbReference>
<evidence type="ECO:0000259" key="5">
    <source>
        <dbReference type="PROSITE" id="PS51063"/>
    </source>
</evidence>
<dbReference type="PROSITE" id="PS51063">
    <property type="entry name" value="HTH_CRP_2"/>
    <property type="match status" value="1"/>
</dbReference>
<dbReference type="InterPro" id="IPR012318">
    <property type="entry name" value="HTH_CRP"/>
</dbReference>
<dbReference type="Gene3D" id="2.60.120.10">
    <property type="entry name" value="Jelly Rolls"/>
    <property type="match status" value="1"/>
</dbReference>
<dbReference type="EMBL" id="JAOVZW010000034">
    <property type="protein sequence ID" value="MCX8526442.1"/>
    <property type="molecule type" value="Genomic_DNA"/>
</dbReference>
<dbReference type="InterPro" id="IPR050397">
    <property type="entry name" value="Env_Response_Regulators"/>
</dbReference>
<dbReference type="PANTHER" id="PTHR24567:SF28">
    <property type="entry name" value="LISTERIOLYSIN REGULATORY PROTEIN"/>
    <property type="match status" value="1"/>
</dbReference>
<evidence type="ECO:0000313" key="7">
    <source>
        <dbReference type="Proteomes" id="UP001073122"/>
    </source>
</evidence>
<keyword evidence="3" id="KW-0804">Transcription</keyword>
<dbReference type="Pfam" id="PF13545">
    <property type="entry name" value="HTH_Crp_2"/>
    <property type="match status" value="1"/>
</dbReference>
<evidence type="ECO:0000256" key="3">
    <source>
        <dbReference type="ARBA" id="ARBA00023163"/>
    </source>
</evidence>
<evidence type="ECO:0000313" key="6">
    <source>
        <dbReference type="EMBL" id="MCX8526442.1"/>
    </source>
</evidence>
<dbReference type="CDD" id="cd00038">
    <property type="entry name" value="CAP_ED"/>
    <property type="match status" value="1"/>
</dbReference>
<keyword evidence="1" id="KW-0805">Transcription regulation</keyword>
<dbReference type="PROSITE" id="PS50042">
    <property type="entry name" value="CNMP_BINDING_3"/>
    <property type="match status" value="1"/>
</dbReference>
<dbReference type="RefSeq" id="WP_267267670.1">
    <property type="nucleotide sequence ID" value="NZ_JAOVZW010000034.1"/>
</dbReference>
<dbReference type="Pfam" id="PF00027">
    <property type="entry name" value="cNMP_binding"/>
    <property type="match status" value="1"/>
</dbReference>
<protein>
    <submittedName>
        <fullName evidence="6">Crp/Fnr family transcriptional regulator</fullName>
    </submittedName>
</protein>
<dbReference type="SMART" id="SM00419">
    <property type="entry name" value="HTH_CRP"/>
    <property type="match status" value="1"/>
</dbReference>
<reference evidence="6" key="1">
    <citation type="submission" date="2022-10" db="EMBL/GenBank/DDBJ databases">
        <title>Chryseobacterium sp. nov., a novel bacterial species.</title>
        <authorList>
            <person name="Cao Y."/>
        </authorList>
    </citation>
    <scope>NUCLEOTIDE SEQUENCE</scope>
    <source>
        <strain evidence="6">CCTCC AB2015118</strain>
    </source>
</reference>
<accession>A0ABT3XXP4</accession>
<gene>
    <name evidence="6" type="ORF">OF897_21215</name>
</gene>
<keyword evidence="2" id="KW-0238">DNA-binding</keyword>
<sequence length="205" mass="23517">MIISEKLLTDYGAKLITLDKNEHLFSVDDSSGCYFQVESGYLKITSDKSGKNQFIHDFSNAGDPVGETFLFSDNLYNVNAVALSHSSIYVLSKEEFYELLNTYPKTLIKLLEYISEKVNYNFMLINKMAYSDPRGRILLVINHFKKLKMQSKSIQYEVPYTRQQLASLTGLRVETVIRTVKIMENENLVEIIDGKIFIKNNANTL</sequence>
<keyword evidence="7" id="KW-1185">Reference proteome</keyword>
<dbReference type="Proteomes" id="UP001073122">
    <property type="component" value="Unassembled WGS sequence"/>
</dbReference>
<evidence type="ECO:0000259" key="4">
    <source>
        <dbReference type="PROSITE" id="PS50042"/>
    </source>
</evidence>
<feature type="domain" description="HTH crp-type" evidence="5">
    <location>
        <begin position="131"/>
        <end position="202"/>
    </location>
</feature>
<dbReference type="InterPro" id="IPR014710">
    <property type="entry name" value="RmlC-like_jellyroll"/>
</dbReference>
<evidence type="ECO:0000256" key="1">
    <source>
        <dbReference type="ARBA" id="ARBA00023015"/>
    </source>
</evidence>
<dbReference type="PANTHER" id="PTHR24567">
    <property type="entry name" value="CRP FAMILY TRANSCRIPTIONAL REGULATORY PROTEIN"/>
    <property type="match status" value="1"/>
</dbReference>
<evidence type="ECO:0000256" key="2">
    <source>
        <dbReference type="ARBA" id="ARBA00023125"/>
    </source>
</evidence>
<name>A0ABT3XXP4_9FLAO</name>
<proteinExistence type="predicted"/>
<feature type="domain" description="Cyclic nucleotide-binding" evidence="4">
    <location>
        <begin position="1"/>
        <end position="117"/>
    </location>
</feature>